<comment type="caution">
    <text evidence="7">The sequence shown here is derived from an EMBL/GenBank/DDBJ whole genome shotgun (WGS) entry which is preliminary data.</text>
</comment>
<evidence type="ECO:0000256" key="4">
    <source>
        <dbReference type="ARBA" id="ARBA00022679"/>
    </source>
</evidence>
<protein>
    <submittedName>
        <fullName evidence="7">Lipid A biosynthesis acyltransferase</fullName>
    </submittedName>
</protein>
<accession>A0A372EM11</accession>
<dbReference type="Proteomes" id="UP000261931">
    <property type="component" value="Unassembled WGS sequence"/>
</dbReference>
<comment type="subcellular location">
    <subcellularLocation>
        <location evidence="1">Cell inner membrane</location>
    </subcellularLocation>
</comment>
<evidence type="ECO:0000313" key="7">
    <source>
        <dbReference type="EMBL" id="RFP80359.1"/>
    </source>
</evidence>
<name>A0A372EM11_9BURK</name>
<keyword evidence="2" id="KW-1003">Cell membrane</keyword>
<keyword evidence="6 7" id="KW-0012">Acyltransferase</keyword>
<evidence type="ECO:0000256" key="6">
    <source>
        <dbReference type="ARBA" id="ARBA00023315"/>
    </source>
</evidence>
<dbReference type="EMBL" id="QVLS01000003">
    <property type="protein sequence ID" value="RFP80359.1"/>
    <property type="molecule type" value="Genomic_DNA"/>
</dbReference>
<gene>
    <name evidence="7" type="ORF">DY262_07950</name>
</gene>
<evidence type="ECO:0000256" key="2">
    <source>
        <dbReference type="ARBA" id="ARBA00022475"/>
    </source>
</evidence>
<evidence type="ECO:0000256" key="5">
    <source>
        <dbReference type="ARBA" id="ARBA00023136"/>
    </source>
</evidence>
<organism evidence="7 8">
    <name type="scientific">Hydrogenophaga borbori</name>
    <dbReference type="NCBI Taxonomy" id="2294117"/>
    <lineage>
        <taxon>Bacteria</taxon>
        <taxon>Pseudomonadati</taxon>
        <taxon>Pseudomonadota</taxon>
        <taxon>Betaproteobacteria</taxon>
        <taxon>Burkholderiales</taxon>
        <taxon>Comamonadaceae</taxon>
        <taxon>Hydrogenophaga</taxon>
    </lineage>
</organism>
<keyword evidence="3" id="KW-0997">Cell inner membrane</keyword>
<dbReference type="Pfam" id="PF03279">
    <property type="entry name" value="Lip_A_acyltrans"/>
    <property type="match status" value="1"/>
</dbReference>
<dbReference type="PIRSF" id="PIRSF026649">
    <property type="entry name" value="MsbB"/>
    <property type="match status" value="1"/>
</dbReference>
<evidence type="ECO:0000313" key="8">
    <source>
        <dbReference type="Proteomes" id="UP000261931"/>
    </source>
</evidence>
<keyword evidence="8" id="KW-1185">Reference proteome</keyword>
<dbReference type="AlphaFoldDB" id="A0A372EM11"/>
<reference evidence="7 8" key="1">
    <citation type="submission" date="2018-08" db="EMBL/GenBank/DDBJ databases">
        <title>Hydrogenophaga sp. LA-38 isolated from sludge.</title>
        <authorList>
            <person name="Im W.-T."/>
        </authorList>
    </citation>
    <scope>NUCLEOTIDE SEQUENCE [LARGE SCALE GENOMIC DNA]</scope>
    <source>
        <strain evidence="7 8">LA-38</strain>
    </source>
</reference>
<dbReference type="GO" id="GO:0016746">
    <property type="term" value="F:acyltransferase activity"/>
    <property type="evidence" value="ECO:0007669"/>
    <property type="project" value="UniProtKB-KW"/>
</dbReference>
<dbReference type="CDD" id="cd07984">
    <property type="entry name" value="LPLAT_LABLAT-like"/>
    <property type="match status" value="1"/>
</dbReference>
<evidence type="ECO:0000256" key="3">
    <source>
        <dbReference type="ARBA" id="ARBA00022519"/>
    </source>
</evidence>
<keyword evidence="5" id="KW-0472">Membrane</keyword>
<sequence length="309" mass="34420">MPTSSPSPAPAPDAGPPARLSNRLGLGLMRLMARLPLPWVRALGWALGSVLHVVATRRRRIARTNWAACFPDHSEAERDAAIRRHFVFFAQAWLDRGWLWEAPAHVVKRRLLLRGDLEALEGQAPTVIFAPHFVGMDAGWTALTAHLSRRFCGLYAEQLNADVDRWMAEGRQRFGNPHVVGKRQGLRALATALREGLPLYLLPDMDHGERDAVFVPFFGVPAATLTSLPRLARLGGAQVVPVTARLVPDGYEVTVHSPWADYPTGDVTADTAEMNRRLEGFIAEAPEQYYWVHKRFKTRPPGAPAFYLM</sequence>
<dbReference type="GO" id="GO:0005886">
    <property type="term" value="C:plasma membrane"/>
    <property type="evidence" value="ECO:0007669"/>
    <property type="project" value="UniProtKB-SubCell"/>
</dbReference>
<proteinExistence type="predicted"/>
<dbReference type="InterPro" id="IPR004960">
    <property type="entry name" value="LipA_acyltrans"/>
</dbReference>
<dbReference type="PANTHER" id="PTHR30606:SF9">
    <property type="entry name" value="LIPID A BIOSYNTHESIS LAUROYLTRANSFERASE"/>
    <property type="match status" value="1"/>
</dbReference>
<dbReference type="RefSeq" id="WP_116958393.1">
    <property type="nucleotide sequence ID" value="NZ_QVLS01000003.1"/>
</dbReference>
<keyword evidence="4 7" id="KW-0808">Transferase</keyword>
<evidence type="ECO:0000256" key="1">
    <source>
        <dbReference type="ARBA" id="ARBA00004533"/>
    </source>
</evidence>
<dbReference type="GO" id="GO:0009247">
    <property type="term" value="P:glycolipid biosynthetic process"/>
    <property type="evidence" value="ECO:0007669"/>
    <property type="project" value="UniProtKB-ARBA"/>
</dbReference>
<dbReference type="PANTHER" id="PTHR30606">
    <property type="entry name" value="LIPID A BIOSYNTHESIS LAUROYL ACYLTRANSFERASE"/>
    <property type="match status" value="1"/>
</dbReference>